<dbReference type="RefSeq" id="WP_039816070.1">
    <property type="nucleotide sequence ID" value="NZ_UGRY01000002.1"/>
</dbReference>
<feature type="region of interest" description="Disordered" evidence="1">
    <location>
        <begin position="312"/>
        <end position="376"/>
    </location>
</feature>
<gene>
    <name evidence="3" type="ORF">NCTC1934_03729</name>
</gene>
<feature type="transmembrane region" description="Helical" evidence="2">
    <location>
        <begin position="234"/>
        <end position="255"/>
    </location>
</feature>
<keyword evidence="2" id="KW-0472">Membrane</keyword>
<dbReference type="EMBL" id="UGRY01000002">
    <property type="protein sequence ID" value="SUA79317.1"/>
    <property type="molecule type" value="Genomic_DNA"/>
</dbReference>
<dbReference type="Proteomes" id="UP000255467">
    <property type="component" value="Unassembled WGS sequence"/>
</dbReference>
<feature type="compositionally biased region" description="Low complexity" evidence="1">
    <location>
        <begin position="34"/>
        <end position="56"/>
    </location>
</feature>
<feature type="transmembrane region" description="Helical" evidence="2">
    <location>
        <begin position="153"/>
        <end position="178"/>
    </location>
</feature>
<feature type="compositionally biased region" description="Pro residues" evidence="1">
    <location>
        <begin position="312"/>
        <end position="335"/>
    </location>
</feature>
<keyword evidence="2" id="KW-1133">Transmembrane helix</keyword>
<evidence type="ECO:0000313" key="4">
    <source>
        <dbReference type="Proteomes" id="UP000255467"/>
    </source>
</evidence>
<keyword evidence="4" id="KW-1185">Reference proteome</keyword>
<name>A0A378YS30_9NOCA</name>
<protein>
    <submittedName>
        <fullName evidence="3">Uncharacterized protein</fullName>
    </submittedName>
</protein>
<feature type="compositionally biased region" description="Low complexity" evidence="1">
    <location>
        <begin position="90"/>
        <end position="103"/>
    </location>
</feature>
<feature type="transmembrane region" description="Helical" evidence="2">
    <location>
        <begin position="261"/>
        <end position="283"/>
    </location>
</feature>
<accession>A0A378YS30</accession>
<feature type="region of interest" description="Disordered" evidence="1">
    <location>
        <begin position="1"/>
        <end position="103"/>
    </location>
</feature>
<evidence type="ECO:0000256" key="2">
    <source>
        <dbReference type="SAM" id="Phobius"/>
    </source>
</evidence>
<reference evidence="3 4" key="1">
    <citation type="submission" date="2018-06" db="EMBL/GenBank/DDBJ databases">
        <authorList>
            <consortium name="Pathogen Informatics"/>
            <person name="Doyle S."/>
        </authorList>
    </citation>
    <scope>NUCLEOTIDE SEQUENCE [LARGE SCALE GENOMIC DNA]</scope>
    <source>
        <strain evidence="3 4">NCTC1934</strain>
    </source>
</reference>
<dbReference type="AlphaFoldDB" id="A0A378YS30"/>
<feature type="transmembrane region" description="Helical" evidence="2">
    <location>
        <begin position="198"/>
        <end position="222"/>
    </location>
</feature>
<proteinExistence type="predicted"/>
<keyword evidence="2" id="KW-0812">Transmembrane</keyword>
<evidence type="ECO:0000313" key="3">
    <source>
        <dbReference type="EMBL" id="SUA79317.1"/>
    </source>
</evidence>
<sequence>MTSEQSQPNQHPDLRPPYPEQPWNSAAAADDHAAPPSADAGPDAAANPWASASPQADGNRLPVDPPTQYLSTPPGGAYPPPGDAPTQHLATPPSYSAAPPSSSAGYAEYPGMPSSYPAAPAHQSAAPPYPAAYQPYPDAAVTSPGPPRPVQNAYYLMLAGAVLTVLSTLVGFLQLPSLREEMAETTEGVFTQSELDTLVAVSFGVGVVFSLISVGLWVWMAFANRAGKNWARVTATVLFGLYTASMLFALIGIFMPEARTTVVSTMFSVVLWCVGLAAVILLWNKQSTAYFRPAPAGYAPYAGSAGMPYPGQPGGPYPGQPANPYPGPSGAPYPGQPGALHSGQPGAPYPGQPRTPYAGSGTPPTAGSPYSGPPGA</sequence>
<organism evidence="3 4">
    <name type="scientific">Nocardia otitidiscaviarum</name>
    <dbReference type="NCBI Taxonomy" id="1823"/>
    <lineage>
        <taxon>Bacteria</taxon>
        <taxon>Bacillati</taxon>
        <taxon>Actinomycetota</taxon>
        <taxon>Actinomycetes</taxon>
        <taxon>Mycobacteriales</taxon>
        <taxon>Nocardiaceae</taxon>
        <taxon>Nocardia</taxon>
    </lineage>
</organism>
<evidence type="ECO:0000256" key="1">
    <source>
        <dbReference type="SAM" id="MobiDB-lite"/>
    </source>
</evidence>
<feature type="compositionally biased region" description="Polar residues" evidence="1">
    <location>
        <begin position="1"/>
        <end position="10"/>
    </location>
</feature>